<accession>A0A6D2L2D3</accession>
<evidence type="ECO:0000313" key="4">
    <source>
        <dbReference type="Proteomes" id="UP000467841"/>
    </source>
</evidence>
<gene>
    <name evidence="3" type="ORF">MERR_LOCUS47033</name>
</gene>
<organism evidence="3 4">
    <name type="scientific">Microthlaspi erraticum</name>
    <dbReference type="NCBI Taxonomy" id="1685480"/>
    <lineage>
        <taxon>Eukaryota</taxon>
        <taxon>Viridiplantae</taxon>
        <taxon>Streptophyta</taxon>
        <taxon>Embryophyta</taxon>
        <taxon>Tracheophyta</taxon>
        <taxon>Spermatophyta</taxon>
        <taxon>Magnoliopsida</taxon>
        <taxon>eudicotyledons</taxon>
        <taxon>Gunneridae</taxon>
        <taxon>Pentapetalae</taxon>
        <taxon>rosids</taxon>
        <taxon>malvids</taxon>
        <taxon>Brassicales</taxon>
        <taxon>Brassicaceae</taxon>
        <taxon>Coluteocarpeae</taxon>
        <taxon>Microthlaspi</taxon>
    </lineage>
</organism>
<feature type="region of interest" description="Disordered" evidence="1">
    <location>
        <begin position="82"/>
        <end position="101"/>
    </location>
</feature>
<keyword evidence="4" id="KW-1185">Reference proteome</keyword>
<evidence type="ECO:0000256" key="1">
    <source>
        <dbReference type="SAM" id="MobiDB-lite"/>
    </source>
</evidence>
<keyword evidence="2" id="KW-0812">Transmembrane</keyword>
<protein>
    <submittedName>
        <fullName evidence="3">Uncharacterized protein</fullName>
    </submittedName>
</protein>
<name>A0A6D2L2D3_9BRAS</name>
<feature type="transmembrane region" description="Helical" evidence="2">
    <location>
        <begin position="12"/>
        <end position="31"/>
    </location>
</feature>
<dbReference type="Proteomes" id="UP000467841">
    <property type="component" value="Unassembled WGS sequence"/>
</dbReference>
<evidence type="ECO:0000313" key="3">
    <source>
        <dbReference type="EMBL" id="CAA7059797.1"/>
    </source>
</evidence>
<dbReference type="EMBL" id="CACVBM020001795">
    <property type="protein sequence ID" value="CAA7059797.1"/>
    <property type="molecule type" value="Genomic_DNA"/>
</dbReference>
<feature type="compositionally biased region" description="Basic and acidic residues" evidence="1">
    <location>
        <begin position="92"/>
        <end position="101"/>
    </location>
</feature>
<dbReference type="AlphaFoldDB" id="A0A6D2L2D3"/>
<comment type="caution">
    <text evidence="3">The sequence shown here is derived from an EMBL/GenBank/DDBJ whole genome shotgun (WGS) entry which is preliminary data.</text>
</comment>
<keyword evidence="2" id="KW-1133">Transmembrane helix</keyword>
<sequence>MYHVLIKFAVYYDIHFLVSLFIIINFVNGFFDTSATRAHVEDGRVIMNNLFTKLRGQQSIAINDLNNKPEFLLQEWHGGGAKIGEGNANDQGQRDEYLHNK</sequence>
<evidence type="ECO:0000256" key="2">
    <source>
        <dbReference type="SAM" id="Phobius"/>
    </source>
</evidence>
<reference evidence="3" key="1">
    <citation type="submission" date="2020-01" db="EMBL/GenBank/DDBJ databases">
        <authorList>
            <person name="Mishra B."/>
        </authorList>
    </citation>
    <scope>NUCLEOTIDE SEQUENCE [LARGE SCALE GENOMIC DNA]</scope>
</reference>
<proteinExistence type="predicted"/>
<keyword evidence="2" id="KW-0472">Membrane</keyword>